<organism evidence="3 4">
    <name type="scientific">Cohnella terricola</name>
    <dbReference type="NCBI Taxonomy" id="1289167"/>
    <lineage>
        <taxon>Bacteria</taxon>
        <taxon>Bacillati</taxon>
        <taxon>Bacillota</taxon>
        <taxon>Bacilli</taxon>
        <taxon>Bacillales</taxon>
        <taxon>Paenibacillaceae</taxon>
        <taxon>Cohnella</taxon>
    </lineage>
</organism>
<reference evidence="3 4" key="1">
    <citation type="submission" date="2019-07" db="EMBL/GenBank/DDBJ databases">
        <authorList>
            <person name="Kim J."/>
        </authorList>
    </citation>
    <scope>NUCLEOTIDE SEQUENCE [LARGE SCALE GENOMIC DNA]</scope>
    <source>
        <strain evidence="3 4">G13</strain>
    </source>
</reference>
<evidence type="ECO:0000256" key="1">
    <source>
        <dbReference type="SAM" id="MobiDB-lite"/>
    </source>
</evidence>
<sequence length="339" mass="37175">MNKTQTSIKISLTAVLLASILTACGARGDGSETPTPSPSSSINEPAPTETASETPSEESDELIVNAFRKLALAGGPADELYASLEKSIEGLQPAQADELIRSMEAYYDKNLPVAEEKIQQSDVQQQLSQLKWPITEDQIHSIKDDDVRQLVEQTIAGGYKLETAEGFYFPVVDYGKLLSFGDKVSIAMKAYLDLMGTESDAPTAKDAGLVITWDELASRTLAAESYIVTFPDTAERAKVEDRYHNYLSMYLVGLNNTPIFDYDTFAVLPDVKKQYEQMVVSHGGTITGQLAKELLDVLSETGGFVYQKGKKGEQIDIPAMKQFRENIVKKAQSKLPAVK</sequence>
<feature type="region of interest" description="Disordered" evidence="1">
    <location>
        <begin position="27"/>
        <end position="59"/>
    </location>
</feature>
<dbReference type="OrthoDB" id="1707591at2"/>
<gene>
    <name evidence="3" type="ORF">FPZ45_16320</name>
</gene>
<feature type="chain" id="PRO_5021738773" evidence="2">
    <location>
        <begin position="26"/>
        <end position="339"/>
    </location>
</feature>
<dbReference type="RefSeq" id="WP_144704053.1">
    <property type="nucleotide sequence ID" value="NZ_VNJJ01000009.1"/>
</dbReference>
<keyword evidence="4" id="KW-1185">Reference proteome</keyword>
<dbReference type="PROSITE" id="PS51257">
    <property type="entry name" value="PROKAR_LIPOPROTEIN"/>
    <property type="match status" value="1"/>
</dbReference>
<protein>
    <submittedName>
        <fullName evidence="3">Uncharacterized protein</fullName>
    </submittedName>
</protein>
<dbReference type="AlphaFoldDB" id="A0A559JEE8"/>
<evidence type="ECO:0000256" key="2">
    <source>
        <dbReference type="SAM" id="SignalP"/>
    </source>
</evidence>
<keyword evidence="2" id="KW-0732">Signal</keyword>
<evidence type="ECO:0000313" key="3">
    <source>
        <dbReference type="EMBL" id="TVX98264.1"/>
    </source>
</evidence>
<feature type="compositionally biased region" description="Low complexity" evidence="1">
    <location>
        <begin position="31"/>
        <end position="54"/>
    </location>
</feature>
<accession>A0A559JEE8</accession>
<dbReference type="Proteomes" id="UP000316330">
    <property type="component" value="Unassembled WGS sequence"/>
</dbReference>
<feature type="signal peptide" evidence="2">
    <location>
        <begin position="1"/>
        <end position="25"/>
    </location>
</feature>
<comment type="caution">
    <text evidence="3">The sequence shown here is derived from an EMBL/GenBank/DDBJ whole genome shotgun (WGS) entry which is preliminary data.</text>
</comment>
<evidence type="ECO:0000313" key="4">
    <source>
        <dbReference type="Proteomes" id="UP000316330"/>
    </source>
</evidence>
<name>A0A559JEE8_9BACL</name>
<proteinExistence type="predicted"/>
<dbReference type="EMBL" id="VNJJ01000009">
    <property type="protein sequence ID" value="TVX98264.1"/>
    <property type="molecule type" value="Genomic_DNA"/>
</dbReference>